<dbReference type="PIRSF" id="PIRSF033913">
    <property type="entry name" value="S-S_format_DsbB"/>
    <property type="match status" value="1"/>
</dbReference>
<evidence type="ECO:0000256" key="3">
    <source>
        <dbReference type="ARBA" id="ARBA00022989"/>
    </source>
</evidence>
<organism evidence="6 7">
    <name type="scientific">Pacificimonas flava</name>
    <dbReference type="NCBI Taxonomy" id="1234595"/>
    <lineage>
        <taxon>Bacteria</taxon>
        <taxon>Pseudomonadati</taxon>
        <taxon>Pseudomonadota</taxon>
        <taxon>Alphaproteobacteria</taxon>
        <taxon>Sphingomonadales</taxon>
        <taxon>Sphingosinicellaceae</taxon>
        <taxon>Pacificimonas</taxon>
    </lineage>
</organism>
<gene>
    <name evidence="6" type="ORF">B5C34_01155</name>
</gene>
<protein>
    <submittedName>
        <fullName evidence="6">Disulfide bond formation protein B</fullName>
    </submittedName>
</protein>
<dbReference type="Proteomes" id="UP000198462">
    <property type="component" value="Unassembled WGS sequence"/>
</dbReference>
<evidence type="ECO:0000256" key="2">
    <source>
        <dbReference type="ARBA" id="ARBA00022692"/>
    </source>
</evidence>
<keyword evidence="7" id="KW-1185">Reference proteome</keyword>
<dbReference type="EMBL" id="NFZT01000001">
    <property type="protein sequence ID" value="OWV32195.1"/>
    <property type="molecule type" value="Genomic_DNA"/>
</dbReference>
<feature type="transmembrane region" description="Helical" evidence="5">
    <location>
        <begin position="39"/>
        <end position="56"/>
    </location>
</feature>
<keyword evidence="2 5" id="KW-0812">Transmembrane</keyword>
<dbReference type="SUPFAM" id="SSF158442">
    <property type="entry name" value="DsbB-like"/>
    <property type="match status" value="1"/>
</dbReference>
<dbReference type="OrthoDB" id="9808637at2"/>
<evidence type="ECO:0000313" key="6">
    <source>
        <dbReference type="EMBL" id="OWV32195.1"/>
    </source>
</evidence>
<keyword evidence="4 5" id="KW-0472">Membrane</keyword>
<evidence type="ECO:0000256" key="1">
    <source>
        <dbReference type="ARBA" id="ARBA00004141"/>
    </source>
</evidence>
<accession>A0A219B1J5</accession>
<evidence type="ECO:0000256" key="5">
    <source>
        <dbReference type="SAM" id="Phobius"/>
    </source>
</evidence>
<name>A0A219B1J5_9SPHN</name>
<reference evidence="7" key="1">
    <citation type="submission" date="2017-05" db="EMBL/GenBank/DDBJ databases">
        <authorList>
            <person name="Lin X."/>
        </authorList>
    </citation>
    <scope>NUCLEOTIDE SEQUENCE [LARGE SCALE GENOMIC DNA]</scope>
    <source>
        <strain evidence="7">JLT2012</strain>
    </source>
</reference>
<dbReference type="AlphaFoldDB" id="A0A219B1J5"/>
<dbReference type="InterPro" id="IPR023380">
    <property type="entry name" value="DsbB-like_sf"/>
</dbReference>
<comment type="subcellular location">
    <subcellularLocation>
        <location evidence="1">Membrane</location>
        <topology evidence="1">Multi-pass membrane protein</topology>
    </subcellularLocation>
</comment>
<feature type="transmembrane region" description="Helical" evidence="5">
    <location>
        <begin position="63"/>
        <end position="84"/>
    </location>
</feature>
<dbReference type="GO" id="GO:0016020">
    <property type="term" value="C:membrane"/>
    <property type="evidence" value="ECO:0007669"/>
    <property type="project" value="UniProtKB-SubCell"/>
</dbReference>
<keyword evidence="3 5" id="KW-1133">Transmembrane helix</keyword>
<dbReference type="GO" id="GO:0015035">
    <property type="term" value="F:protein-disulfide reductase activity"/>
    <property type="evidence" value="ECO:0007669"/>
    <property type="project" value="InterPro"/>
</dbReference>
<sequence>MTNRAHLLLLIGPTLLLGGALISQHVFGLYPCEMCVWQRWPHAIALLLATLAFMLAQGLRWPVLVLSALFVLASGVIGVFHAGVEYGWWDSPLGCTAVEIGGSGDFLRDIAAAPLVRCDVAAWDLFGISLAGYNAIFSFLIAGVSLWWMRTRGLSR</sequence>
<evidence type="ECO:0000256" key="4">
    <source>
        <dbReference type="ARBA" id="ARBA00023136"/>
    </source>
</evidence>
<dbReference type="Pfam" id="PF02600">
    <property type="entry name" value="DsbB"/>
    <property type="match status" value="1"/>
</dbReference>
<proteinExistence type="predicted"/>
<evidence type="ECO:0000313" key="7">
    <source>
        <dbReference type="Proteomes" id="UP000198462"/>
    </source>
</evidence>
<comment type="caution">
    <text evidence="6">The sequence shown here is derived from an EMBL/GenBank/DDBJ whole genome shotgun (WGS) entry which is preliminary data.</text>
</comment>
<feature type="transmembrane region" description="Helical" evidence="5">
    <location>
        <begin position="125"/>
        <end position="149"/>
    </location>
</feature>
<dbReference type="InterPro" id="IPR003752">
    <property type="entry name" value="DiS_bond_form_DsbB/BdbC"/>
</dbReference>
<dbReference type="InterPro" id="IPR024199">
    <property type="entry name" value="Uncharacterised_DsbB"/>
</dbReference>
<dbReference type="Gene3D" id="1.20.1550.10">
    <property type="entry name" value="DsbB-like"/>
    <property type="match status" value="1"/>
</dbReference>
<dbReference type="GO" id="GO:0006457">
    <property type="term" value="P:protein folding"/>
    <property type="evidence" value="ECO:0007669"/>
    <property type="project" value="InterPro"/>
</dbReference>